<protein>
    <recommendedName>
        <fullName evidence="3">Phage protein U</fullName>
    </recommendedName>
</protein>
<proteinExistence type="predicted"/>
<sequence>MMLALGLFVFSLPTLSYQELQRQTSWRFAETPVLNVRPRQQFIGLGSDTIALKGELRPEIAGKAISLSYLRSMADTGKAWTLIDGAGRFYGLWIITELNETKSIFLSNGQAKKIDFDLNLKRVDDNRVDLLGDLILEGIEEL</sequence>
<dbReference type="InterPro" id="IPR009734">
    <property type="entry name" value="Myoviridae_GpU"/>
</dbReference>
<dbReference type="RefSeq" id="WP_107864722.1">
    <property type="nucleotide sequence ID" value="NZ_QAON01000003.1"/>
</dbReference>
<evidence type="ECO:0008006" key="3">
    <source>
        <dbReference type="Google" id="ProtNLM"/>
    </source>
</evidence>
<name>A0A2T5J1E8_9GAMM</name>
<dbReference type="AlphaFoldDB" id="A0A2T5J1E8"/>
<dbReference type="Proteomes" id="UP000244223">
    <property type="component" value="Unassembled WGS sequence"/>
</dbReference>
<dbReference type="Pfam" id="PF06995">
    <property type="entry name" value="Phage_P2_GpU"/>
    <property type="match status" value="1"/>
</dbReference>
<reference evidence="1 2" key="1">
    <citation type="submission" date="2018-04" db="EMBL/GenBank/DDBJ databases">
        <title>Genomic Encyclopedia of Archaeal and Bacterial Type Strains, Phase II (KMG-II): from individual species to whole genera.</title>
        <authorList>
            <person name="Goeker M."/>
        </authorList>
    </citation>
    <scope>NUCLEOTIDE SEQUENCE [LARGE SCALE GENOMIC DNA]</scope>
    <source>
        <strain evidence="1 2">DSM 5822</strain>
    </source>
</reference>
<organism evidence="1 2">
    <name type="scientific">Agitococcus lubricus</name>
    <dbReference type="NCBI Taxonomy" id="1077255"/>
    <lineage>
        <taxon>Bacteria</taxon>
        <taxon>Pseudomonadati</taxon>
        <taxon>Pseudomonadota</taxon>
        <taxon>Gammaproteobacteria</taxon>
        <taxon>Moraxellales</taxon>
        <taxon>Moraxellaceae</taxon>
        <taxon>Agitococcus</taxon>
    </lineage>
</organism>
<evidence type="ECO:0000313" key="1">
    <source>
        <dbReference type="EMBL" id="PTQ90271.1"/>
    </source>
</evidence>
<gene>
    <name evidence="1" type="ORF">C8N29_10324</name>
</gene>
<evidence type="ECO:0000313" key="2">
    <source>
        <dbReference type="Proteomes" id="UP000244223"/>
    </source>
</evidence>
<dbReference type="OrthoDB" id="9815316at2"/>
<dbReference type="PIRSF" id="PIRSF029208">
    <property type="entry name" value="Phage_tail_GPU"/>
    <property type="match status" value="1"/>
</dbReference>
<keyword evidence="2" id="KW-1185">Reference proteome</keyword>
<accession>A0A2T5J1E8</accession>
<comment type="caution">
    <text evidence="1">The sequence shown here is derived from an EMBL/GenBank/DDBJ whole genome shotgun (WGS) entry which is preliminary data.</text>
</comment>
<dbReference type="EMBL" id="QAON01000003">
    <property type="protein sequence ID" value="PTQ90271.1"/>
    <property type="molecule type" value="Genomic_DNA"/>
</dbReference>
<dbReference type="InterPro" id="IPR016912">
    <property type="entry name" value="Phage_P2_GpU"/>
</dbReference>